<dbReference type="AlphaFoldDB" id="A0A2M8TIZ8"/>
<gene>
    <name evidence="2" type="ORF">CTM59_11825</name>
</gene>
<dbReference type="SMART" id="SM00400">
    <property type="entry name" value="ZnF_CHCC"/>
    <property type="match status" value="1"/>
</dbReference>
<dbReference type="Gene3D" id="3.90.580.10">
    <property type="entry name" value="Zinc finger, CHC2-type domain"/>
    <property type="match status" value="1"/>
</dbReference>
<dbReference type="GO" id="GO:0008270">
    <property type="term" value="F:zinc ion binding"/>
    <property type="evidence" value="ECO:0007669"/>
    <property type="project" value="InterPro"/>
</dbReference>
<comment type="caution">
    <text evidence="2">The sequence shown here is derived from an EMBL/GenBank/DDBJ whole genome shotgun (WGS) entry which is preliminary data.</text>
</comment>
<dbReference type="InterPro" id="IPR002694">
    <property type="entry name" value="Znf_CHC2"/>
</dbReference>
<dbReference type="Pfam" id="PF01807">
    <property type="entry name" value="Zn_ribbon_DnaG"/>
    <property type="match status" value="1"/>
</dbReference>
<feature type="domain" description="Zinc finger CHC2-type" evidence="1">
    <location>
        <begin position="34"/>
        <end position="86"/>
    </location>
</feature>
<evidence type="ECO:0000313" key="3">
    <source>
        <dbReference type="Proteomes" id="UP000231201"/>
    </source>
</evidence>
<dbReference type="Proteomes" id="UP000231201">
    <property type="component" value="Unassembled WGS sequence"/>
</dbReference>
<dbReference type="RefSeq" id="WP_088438724.1">
    <property type="nucleotide sequence ID" value="NZ_NHRV01000001.1"/>
</dbReference>
<organism evidence="2 3">
    <name type="scientific">Prevotella intermedia</name>
    <dbReference type="NCBI Taxonomy" id="28131"/>
    <lineage>
        <taxon>Bacteria</taxon>
        <taxon>Pseudomonadati</taxon>
        <taxon>Bacteroidota</taxon>
        <taxon>Bacteroidia</taxon>
        <taxon>Bacteroidales</taxon>
        <taxon>Prevotellaceae</taxon>
        <taxon>Prevotella</taxon>
    </lineage>
</organism>
<dbReference type="Pfam" id="PF13155">
    <property type="entry name" value="Toprim_2"/>
    <property type="match status" value="1"/>
</dbReference>
<dbReference type="Gene3D" id="3.40.1360.10">
    <property type="match status" value="1"/>
</dbReference>
<dbReference type="GO" id="GO:0003677">
    <property type="term" value="F:DNA binding"/>
    <property type="evidence" value="ECO:0007669"/>
    <property type="project" value="InterPro"/>
</dbReference>
<dbReference type="InterPro" id="IPR036977">
    <property type="entry name" value="DNA_primase_Znf_CHC2"/>
</dbReference>
<evidence type="ECO:0000259" key="1">
    <source>
        <dbReference type="SMART" id="SM00400"/>
    </source>
</evidence>
<dbReference type="EMBL" id="PENH01000003">
    <property type="protein sequence ID" value="PJI23892.1"/>
    <property type="molecule type" value="Genomic_DNA"/>
</dbReference>
<dbReference type="GO" id="GO:0003899">
    <property type="term" value="F:DNA-directed RNA polymerase activity"/>
    <property type="evidence" value="ECO:0007669"/>
    <property type="project" value="InterPro"/>
</dbReference>
<protein>
    <submittedName>
        <fullName evidence="2">Mobilization protein</fullName>
    </submittedName>
</protein>
<dbReference type="GO" id="GO:0006260">
    <property type="term" value="P:DNA replication"/>
    <property type="evidence" value="ECO:0007669"/>
    <property type="project" value="InterPro"/>
</dbReference>
<proteinExistence type="predicted"/>
<evidence type="ECO:0000313" key="2">
    <source>
        <dbReference type="EMBL" id="PJI23892.1"/>
    </source>
</evidence>
<reference evidence="2 3" key="1">
    <citation type="submission" date="2017-11" db="EMBL/GenBank/DDBJ databases">
        <title>Genome sequencing of Prevotella intermedia KCOM 2833.</title>
        <authorList>
            <person name="Kook J.-K."/>
            <person name="Park S.-N."/>
            <person name="Lim Y.K."/>
        </authorList>
    </citation>
    <scope>NUCLEOTIDE SEQUENCE [LARGE SCALE GENOMIC DNA]</scope>
    <source>
        <strain evidence="2 3">KCOM 2833</strain>
    </source>
</reference>
<name>A0A2M8TIZ8_PREIN</name>
<dbReference type="SUPFAM" id="SSF57783">
    <property type="entry name" value="Zinc beta-ribbon"/>
    <property type="match status" value="1"/>
</dbReference>
<sequence length="297" mass="34134">MTIDEIKAISISIKDYLGSMSIYPIKNYGYYGMYKSPFRNEHTPSFKVDYNQNLWYDFALDEGGSLIDLVMKLHNCSLVQAIEALNNNKYKLPAITSISETKTLTLTRIEIIEATELCNPNLIKYLAARAVNLNTAKKYCKEIHYRVGDKKYYAIGFPNNSYGYVLRNPYLKGCLPPSDVSYVPNPSEQINLFEGFMDYLSLLTMSPDEEKKAALILNSINNIKKSRFFLSKHKLICSYLDNDEGGKRTLEQLKRDGFTVQDCSSVFQNYKDLNEYLCAEFKHSEKIENKKIKGIKL</sequence>
<accession>A0A2M8TIZ8</accession>